<dbReference type="AlphaFoldDB" id="A0A139I292"/>
<keyword evidence="2" id="KW-1185">Reference proteome</keyword>
<proteinExistence type="predicted"/>
<gene>
    <name evidence="1" type="ORF">AC579_10100</name>
</gene>
<accession>A0A139I292</accession>
<protein>
    <submittedName>
        <fullName evidence="1">Uncharacterized protein</fullName>
    </submittedName>
</protein>
<dbReference type="OrthoDB" id="5407115at2759"/>
<evidence type="ECO:0000313" key="1">
    <source>
        <dbReference type="EMBL" id="KXT08821.1"/>
    </source>
</evidence>
<organism evidence="1 2">
    <name type="scientific">Pseudocercospora musae</name>
    <dbReference type="NCBI Taxonomy" id="113226"/>
    <lineage>
        <taxon>Eukaryota</taxon>
        <taxon>Fungi</taxon>
        <taxon>Dikarya</taxon>
        <taxon>Ascomycota</taxon>
        <taxon>Pezizomycotina</taxon>
        <taxon>Dothideomycetes</taxon>
        <taxon>Dothideomycetidae</taxon>
        <taxon>Mycosphaerellales</taxon>
        <taxon>Mycosphaerellaceae</taxon>
        <taxon>Pseudocercospora</taxon>
    </lineage>
</organism>
<dbReference type="STRING" id="113226.A0A139I292"/>
<dbReference type="Proteomes" id="UP000073492">
    <property type="component" value="Unassembled WGS sequence"/>
</dbReference>
<sequence>MVDPEMLPRSSCYIAGVVREAQTHFQRSTTKDGVWRMAYGIWRMGYGVWDMAYGIWRLASGVWRLASGVWRLASGV</sequence>
<evidence type="ECO:0000313" key="2">
    <source>
        <dbReference type="Proteomes" id="UP000073492"/>
    </source>
</evidence>
<dbReference type="InterPro" id="IPR011049">
    <property type="entry name" value="Serralysin-like_metalloprot_C"/>
</dbReference>
<dbReference type="SUPFAM" id="SSF101967">
    <property type="entry name" value="Adhesin YadA, collagen-binding domain"/>
    <property type="match status" value="1"/>
</dbReference>
<name>A0A139I292_9PEZI</name>
<reference evidence="1 2" key="1">
    <citation type="submission" date="2015-07" db="EMBL/GenBank/DDBJ databases">
        <title>Comparative genomics of the Sigatoka disease complex on banana suggests a link between parallel evolutionary changes in Pseudocercospora fijiensis and Pseudocercospora eumusae and increased virulence on the banana host.</title>
        <authorList>
            <person name="Chang T.-C."/>
            <person name="Salvucci A."/>
            <person name="Crous P.W."/>
            <person name="Stergiopoulos I."/>
        </authorList>
    </citation>
    <scope>NUCLEOTIDE SEQUENCE [LARGE SCALE GENOMIC DNA]</scope>
    <source>
        <strain evidence="1 2">CBS 116634</strain>
    </source>
</reference>
<comment type="caution">
    <text evidence="1">The sequence shown here is derived from an EMBL/GenBank/DDBJ whole genome shotgun (WGS) entry which is preliminary data.</text>
</comment>
<dbReference type="EMBL" id="LFZO01000399">
    <property type="protein sequence ID" value="KXT08821.1"/>
    <property type="molecule type" value="Genomic_DNA"/>
</dbReference>